<accession>A0A0A2LQE3</accession>
<dbReference type="Proteomes" id="UP000030129">
    <property type="component" value="Unassembled WGS sequence"/>
</dbReference>
<evidence type="ECO:0000313" key="2">
    <source>
        <dbReference type="EMBL" id="KGO82522.1"/>
    </source>
</evidence>
<comment type="caution">
    <text evidence="2">The sequence shown here is derived from an EMBL/GenBank/DDBJ whole genome shotgun (WGS) entry which is preliminary data.</text>
</comment>
<dbReference type="AlphaFoldDB" id="A0A0A2LQE3"/>
<dbReference type="EMBL" id="JRLV01000005">
    <property type="protein sequence ID" value="KGO82522.1"/>
    <property type="molecule type" value="Genomic_DNA"/>
</dbReference>
<name>A0A0A2LQE3_9FLAO</name>
<dbReference type="RefSeq" id="WP_035131922.1">
    <property type="nucleotide sequence ID" value="NZ_JRLV01000005.1"/>
</dbReference>
<evidence type="ECO:0000313" key="3">
    <source>
        <dbReference type="Proteomes" id="UP000030129"/>
    </source>
</evidence>
<feature type="chain" id="PRO_5002002361" evidence="1">
    <location>
        <begin position="20"/>
        <end position="146"/>
    </location>
</feature>
<reference evidence="2 3" key="1">
    <citation type="submission" date="2013-09" db="EMBL/GenBank/DDBJ databases">
        <authorList>
            <person name="Zeng Z."/>
            <person name="Chen C."/>
        </authorList>
    </citation>
    <scope>NUCLEOTIDE SEQUENCE [LARGE SCALE GENOMIC DNA]</scope>
    <source>
        <strain evidence="2 3">F44-8</strain>
    </source>
</reference>
<proteinExistence type="predicted"/>
<dbReference type="STRING" id="1406840.Q763_05320"/>
<organism evidence="2 3">
    <name type="scientific">Flavobacterium beibuense F44-8</name>
    <dbReference type="NCBI Taxonomy" id="1406840"/>
    <lineage>
        <taxon>Bacteria</taxon>
        <taxon>Pseudomonadati</taxon>
        <taxon>Bacteroidota</taxon>
        <taxon>Flavobacteriia</taxon>
        <taxon>Flavobacteriales</taxon>
        <taxon>Flavobacteriaceae</taxon>
        <taxon>Flavobacterium</taxon>
    </lineage>
</organism>
<sequence>MKKIVVTFVFLLGALTMQAQTFGASGLSVKGNYSSAKADYNQWLRIGNTFDATMKFEQTEQGLDQAIGLVQRMLIENNLEIGRPDIYKSVGAEGTANKSSNDLNELIMKGKTRVNLAWFSPDGSTLQLFLDKNSYEVNVMNAYKVR</sequence>
<gene>
    <name evidence="2" type="ORF">Q763_05320</name>
</gene>
<protein>
    <submittedName>
        <fullName evidence="2">Uncharacterized protein</fullName>
    </submittedName>
</protein>
<feature type="signal peptide" evidence="1">
    <location>
        <begin position="1"/>
        <end position="19"/>
    </location>
</feature>
<keyword evidence="3" id="KW-1185">Reference proteome</keyword>
<keyword evidence="1" id="KW-0732">Signal</keyword>
<evidence type="ECO:0000256" key="1">
    <source>
        <dbReference type="SAM" id="SignalP"/>
    </source>
</evidence>